<dbReference type="PANTHER" id="PTHR14198:SF18">
    <property type="entry name" value="TRANSMEMBRANE 4 L6 FAMILY MEMBER 1"/>
    <property type="match status" value="1"/>
</dbReference>
<reference evidence="7" key="2">
    <citation type="submission" date="2025-08" db="UniProtKB">
        <authorList>
            <consortium name="Ensembl"/>
        </authorList>
    </citation>
    <scope>IDENTIFICATION</scope>
</reference>
<accession>W5M0Q2</accession>
<keyword evidence="5 6" id="KW-0472">Membrane</keyword>
<reference evidence="8" key="1">
    <citation type="submission" date="2011-12" db="EMBL/GenBank/DDBJ databases">
        <title>The Draft Genome of Lepisosteus oculatus.</title>
        <authorList>
            <consortium name="The Broad Institute Genome Assembly &amp; Analysis Group"/>
            <consortium name="Computational R&amp;D Group"/>
            <consortium name="and Sequencing Platform"/>
            <person name="Di Palma F."/>
            <person name="Alfoldi J."/>
            <person name="Johnson J."/>
            <person name="Berlin A."/>
            <person name="Gnerre S."/>
            <person name="Jaffe D."/>
            <person name="MacCallum I."/>
            <person name="Young S."/>
            <person name="Walker B.J."/>
            <person name="Lander E.S."/>
            <person name="Lindblad-Toh K."/>
        </authorList>
    </citation>
    <scope>NUCLEOTIDE SEQUENCE [LARGE SCALE GENOMIC DNA]</scope>
</reference>
<dbReference type="STRING" id="7918.ENSLOCP00000001959"/>
<keyword evidence="4 6" id="KW-1133">Transmembrane helix</keyword>
<name>W5M0Q2_LEPOC</name>
<dbReference type="GeneTree" id="ENSGT01030000234590"/>
<dbReference type="EMBL" id="AHAT01022465">
    <property type="status" value="NOT_ANNOTATED_CDS"/>
    <property type="molecule type" value="Genomic_DNA"/>
</dbReference>
<evidence type="ECO:0000256" key="6">
    <source>
        <dbReference type="SAM" id="Phobius"/>
    </source>
</evidence>
<dbReference type="Ensembl" id="ENSLOCT00000001964.1">
    <property type="protein sequence ID" value="ENSLOCP00000001959.1"/>
    <property type="gene ID" value="ENSLOCG00000001686.1"/>
</dbReference>
<evidence type="ECO:0000256" key="2">
    <source>
        <dbReference type="ARBA" id="ARBA00006193"/>
    </source>
</evidence>
<dbReference type="InParanoid" id="W5M0Q2"/>
<keyword evidence="3 6" id="KW-0812">Transmembrane</keyword>
<feature type="transmembrane region" description="Helical" evidence="6">
    <location>
        <begin position="43"/>
        <end position="70"/>
    </location>
</feature>
<comment type="subcellular location">
    <subcellularLocation>
        <location evidence="1">Membrane</location>
        <topology evidence="1">Multi-pass membrane protein</topology>
    </subcellularLocation>
</comment>
<evidence type="ECO:0000256" key="4">
    <source>
        <dbReference type="ARBA" id="ARBA00022989"/>
    </source>
</evidence>
<proteinExistence type="inferred from homology"/>
<evidence type="ECO:0000256" key="5">
    <source>
        <dbReference type="ARBA" id="ARBA00023136"/>
    </source>
</evidence>
<dbReference type="GO" id="GO:0016020">
    <property type="term" value="C:membrane"/>
    <property type="evidence" value="ECO:0000318"/>
    <property type="project" value="GO_Central"/>
</dbReference>
<dbReference type="OMA" id="ICRPCCY"/>
<dbReference type="eggNOG" id="ENOG502RY7H">
    <property type="taxonomic scope" value="Eukaryota"/>
</dbReference>
<feature type="transmembrane region" description="Helical" evidence="6">
    <location>
        <begin position="12"/>
        <end position="31"/>
    </location>
</feature>
<reference evidence="7" key="3">
    <citation type="submission" date="2025-09" db="UniProtKB">
        <authorList>
            <consortium name="Ensembl"/>
        </authorList>
    </citation>
    <scope>IDENTIFICATION</scope>
</reference>
<dbReference type="AlphaFoldDB" id="W5M0Q2"/>
<evidence type="ECO:0000256" key="3">
    <source>
        <dbReference type="ARBA" id="ARBA00022692"/>
    </source>
</evidence>
<dbReference type="Proteomes" id="UP000018468">
    <property type="component" value="Linkage group LG14"/>
</dbReference>
<evidence type="ECO:0000313" key="8">
    <source>
        <dbReference type="Proteomes" id="UP000018468"/>
    </source>
</evidence>
<sequence>MCSRSCAQCIGYTLIPLAVCCIVANILLYFPDGDATYVKDGHLATYVWFFAGIVGGGVLMFLPAGVFICLGDYECCDCCGHRGCGECCAMLGSILVALIGALGSAYCFIVSAIALTIGPLCYTQQNWKYPFENETGEYLTNFNSWSTCEKPKNVVVWNVSLFSILLGLSGIEFLMCAMQVINGLVGAICGPCCNRQQYAMNKECGC</sequence>
<comment type="similarity">
    <text evidence="2">Belongs to the L6 tetraspanin family.</text>
</comment>
<dbReference type="FunCoup" id="W5M0Q2">
    <property type="interactions" value="255"/>
</dbReference>
<dbReference type="Bgee" id="ENSLOCG00000001686">
    <property type="expression patterns" value="Expressed in heart and 13 other cell types or tissues"/>
</dbReference>
<dbReference type="HOGENOM" id="CLU_087168_1_0_1"/>
<feature type="transmembrane region" description="Helical" evidence="6">
    <location>
        <begin position="154"/>
        <end position="174"/>
    </location>
</feature>
<protein>
    <submittedName>
        <fullName evidence="7">Transmembrane 4 L six family member 18</fullName>
    </submittedName>
</protein>
<dbReference type="PANTHER" id="PTHR14198">
    <property type="entry name" value="TRANSMEMBRANE 4 L6 FAMILY MEMBER 1-RELATED"/>
    <property type="match status" value="1"/>
</dbReference>
<dbReference type="EMBL" id="AHAT01022466">
    <property type="status" value="NOT_ANNOTATED_CDS"/>
    <property type="molecule type" value="Genomic_DNA"/>
</dbReference>
<feature type="transmembrane region" description="Helical" evidence="6">
    <location>
        <begin position="91"/>
        <end position="117"/>
    </location>
</feature>
<organism evidence="7 8">
    <name type="scientific">Lepisosteus oculatus</name>
    <name type="common">Spotted gar</name>
    <dbReference type="NCBI Taxonomy" id="7918"/>
    <lineage>
        <taxon>Eukaryota</taxon>
        <taxon>Metazoa</taxon>
        <taxon>Chordata</taxon>
        <taxon>Craniata</taxon>
        <taxon>Vertebrata</taxon>
        <taxon>Euteleostomi</taxon>
        <taxon>Actinopterygii</taxon>
        <taxon>Neopterygii</taxon>
        <taxon>Holostei</taxon>
        <taxon>Semionotiformes</taxon>
        <taxon>Lepisosteidae</taxon>
        <taxon>Lepisosteus</taxon>
    </lineage>
</organism>
<dbReference type="Pfam" id="PF05805">
    <property type="entry name" value="L6_membrane"/>
    <property type="match status" value="1"/>
</dbReference>
<dbReference type="InterPro" id="IPR008661">
    <property type="entry name" value="L6_membrane"/>
</dbReference>
<evidence type="ECO:0000313" key="7">
    <source>
        <dbReference type="Ensembl" id="ENSLOCP00000001959.1"/>
    </source>
</evidence>
<evidence type="ECO:0000256" key="1">
    <source>
        <dbReference type="ARBA" id="ARBA00004141"/>
    </source>
</evidence>
<keyword evidence="8" id="KW-1185">Reference proteome</keyword>